<name>A0ACC0HC98_9ERIC</name>
<proteinExistence type="predicted"/>
<gene>
    <name evidence="1" type="ORF">LOK49_LG06G02405</name>
</gene>
<dbReference type="Proteomes" id="UP001060215">
    <property type="component" value="Chromosome 5"/>
</dbReference>
<keyword evidence="1" id="KW-0238">DNA-binding</keyword>
<reference evidence="1 2" key="1">
    <citation type="journal article" date="2022" name="Plant J.">
        <title>Chromosome-level genome of Camellia lanceoleosa provides a valuable resource for understanding genome evolution and self-incompatibility.</title>
        <authorList>
            <person name="Gong W."/>
            <person name="Xiao S."/>
            <person name="Wang L."/>
            <person name="Liao Z."/>
            <person name="Chang Y."/>
            <person name="Mo W."/>
            <person name="Hu G."/>
            <person name="Li W."/>
            <person name="Zhao G."/>
            <person name="Zhu H."/>
            <person name="Hu X."/>
            <person name="Ji K."/>
            <person name="Xiang X."/>
            <person name="Song Q."/>
            <person name="Yuan D."/>
            <person name="Jin S."/>
            <person name="Zhang L."/>
        </authorList>
    </citation>
    <scope>NUCLEOTIDE SEQUENCE [LARGE SCALE GENOMIC DNA]</scope>
    <source>
        <strain evidence="1">SQ_2022a</strain>
    </source>
</reference>
<organism evidence="1 2">
    <name type="scientific">Camellia lanceoleosa</name>
    <dbReference type="NCBI Taxonomy" id="1840588"/>
    <lineage>
        <taxon>Eukaryota</taxon>
        <taxon>Viridiplantae</taxon>
        <taxon>Streptophyta</taxon>
        <taxon>Embryophyta</taxon>
        <taxon>Tracheophyta</taxon>
        <taxon>Spermatophyta</taxon>
        <taxon>Magnoliopsida</taxon>
        <taxon>eudicotyledons</taxon>
        <taxon>Gunneridae</taxon>
        <taxon>Pentapetalae</taxon>
        <taxon>asterids</taxon>
        <taxon>Ericales</taxon>
        <taxon>Theaceae</taxon>
        <taxon>Camellia</taxon>
    </lineage>
</organism>
<sequence>MTNPPSSETLRPTETLEIENGLSLVPRMKLLLTIHCADHSVKPLDEWQLKRSSLKKANAVDGWWIRYLILCSMWETCPSSIGSAHELLSIIVAYSGKLNREFVSTRPNGRVFYLFVLQISREVLDAAARVIQPGVTIDEIDEVVHKATIASGNVDSINEPVYERSLPDSGAGPNAAAAAAQFVRAEVLPSAYFIRPCKGGGSIIHKVDMLVWISCQAS</sequence>
<keyword evidence="2" id="KW-1185">Reference proteome</keyword>
<protein>
    <submittedName>
        <fullName evidence="1">Homeobox-leucine zipper protein REVOLUTA</fullName>
    </submittedName>
</protein>
<evidence type="ECO:0000313" key="2">
    <source>
        <dbReference type="Proteomes" id="UP001060215"/>
    </source>
</evidence>
<comment type="caution">
    <text evidence="1">The sequence shown here is derived from an EMBL/GenBank/DDBJ whole genome shotgun (WGS) entry which is preliminary data.</text>
</comment>
<evidence type="ECO:0000313" key="1">
    <source>
        <dbReference type="EMBL" id="KAI8010964.1"/>
    </source>
</evidence>
<accession>A0ACC0HC98</accession>
<dbReference type="EMBL" id="CM045762">
    <property type="protein sequence ID" value="KAI8010964.1"/>
    <property type="molecule type" value="Genomic_DNA"/>
</dbReference>
<keyword evidence="1" id="KW-0371">Homeobox</keyword>